<evidence type="ECO:0000313" key="2">
    <source>
        <dbReference type="Proteomes" id="UP000549617"/>
    </source>
</evidence>
<organism evidence="1 2">
    <name type="scientific">Sphingobium boeckii</name>
    <dbReference type="NCBI Taxonomy" id="1082345"/>
    <lineage>
        <taxon>Bacteria</taxon>
        <taxon>Pseudomonadati</taxon>
        <taxon>Pseudomonadota</taxon>
        <taxon>Alphaproteobacteria</taxon>
        <taxon>Sphingomonadales</taxon>
        <taxon>Sphingomonadaceae</taxon>
        <taxon>Sphingobium</taxon>
    </lineage>
</organism>
<dbReference type="RefSeq" id="WP_184016822.1">
    <property type="nucleotide sequence ID" value="NZ_JACIJC010000002.1"/>
</dbReference>
<evidence type="ECO:0000313" key="1">
    <source>
        <dbReference type="EMBL" id="MBB5685467.1"/>
    </source>
</evidence>
<keyword evidence="2" id="KW-1185">Reference proteome</keyword>
<accession>A0A7W9AH84</accession>
<name>A0A7W9AH84_9SPHN</name>
<protein>
    <submittedName>
        <fullName evidence="1">Uncharacterized protein</fullName>
    </submittedName>
</protein>
<gene>
    <name evidence="1" type="ORF">FHS49_001475</name>
</gene>
<dbReference type="AlphaFoldDB" id="A0A7W9AH84"/>
<sequence length="68" mass="7144">MGINAMIMNAATGQPIQKMSFGRMPRAGAAFVLETGERVTAQRVDIGKPAPGKFAAPVDIWVTLKSAA</sequence>
<dbReference type="EMBL" id="JACIJC010000002">
    <property type="protein sequence ID" value="MBB5685467.1"/>
    <property type="molecule type" value="Genomic_DNA"/>
</dbReference>
<proteinExistence type="predicted"/>
<comment type="caution">
    <text evidence="1">The sequence shown here is derived from an EMBL/GenBank/DDBJ whole genome shotgun (WGS) entry which is preliminary data.</text>
</comment>
<reference evidence="1 2" key="1">
    <citation type="submission" date="2020-08" db="EMBL/GenBank/DDBJ databases">
        <title>Genomic Encyclopedia of Type Strains, Phase IV (KMG-IV): sequencing the most valuable type-strain genomes for metagenomic binning, comparative biology and taxonomic classification.</title>
        <authorList>
            <person name="Goeker M."/>
        </authorList>
    </citation>
    <scope>NUCLEOTIDE SEQUENCE [LARGE SCALE GENOMIC DNA]</scope>
    <source>
        <strain evidence="1 2">DSM 25079</strain>
    </source>
</reference>
<dbReference type="Proteomes" id="UP000549617">
    <property type="component" value="Unassembled WGS sequence"/>
</dbReference>